<dbReference type="EMBL" id="CP097508">
    <property type="protein sequence ID" value="URE10202.1"/>
    <property type="molecule type" value="Genomic_DNA"/>
</dbReference>
<keyword evidence="2" id="KW-0067">ATP-binding</keyword>
<evidence type="ECO:0000259" key="4">
    <source>
        <dbReference type="PROSITE" id="PS50011"/>
    </source>
</evidence>
<dbReference type="GO" id="GO:0005524">
    <property type="term" value="F:ATP binding"/>
    <property type="evidence" value="ECO:0007669"/>
    <property type="project" value="UniProtKB-KW"/>
</dbReference>
<dbReference type="GO" id="GO:0004672">
    <property type="term" value="F:protein kinase activity"/>
    <property type="evidence" value="ECO:0007669"/>
    <property type="project" value="InterPro"/>
</dbReference>
<feature type="region of interest" description="Disordered" evidence="3">
    <location>
        <begin position="288"/>
        <end position="307"/>
    </location>
</feature>
<dbReference type="Gene3D" id="1.10.510.10">
    <property type="entry name" value="Transferase(Phosphotransferase) domain 1"/>
    <property type="match status" value="1"/>
</dbReference>
<accession>A0A9E7GCR9</accession>
<keyword evidence="1" id="KW-0547">Nucleotide-binding</keyword>
<dbReference type="PANTHER" id="PTHR47989:SF36">
    <property type="entry name" value="PROTEIN KINASE DOMAIN-CONTAINING PROTEIN"/>
    <property type="match status" value="1"/>
</dbReference>
<evidence type="ECO:0000256" key="3">
    <source>
        <dbReference type="SAM" id="MobiDB-lite"/>
    </source>
</evidence>
<name>A0A9E7GCR9_9LILI</name>
<organism evidence="5 6">
    <name type="scientific">Musa troglodytarum</name>
    <name type="common">fe'i banana</name>
    <dbReference type="NCBI Taxonomy" id="320322"/>
    <lineage>
        <taxon>Eukaryota</taxon>
        <taxon>Viridiplantae</taxon>
        <taxon>Streptophyta</taxon>
        <taxon>Embryophyta</taxon>
        <taxon>Tracheophyta</taxon>
        <taxon>Spermatophyta</taxon>
        <taxon>Magnoliopsida</taxon>
        <taxon>Liliopsida</taxon>
        <taxon>Zingiberales</taxon>
        <taxon>Musaceae</taxon>
        <taxon>Musa</taxon>
    </lineage>
</organism>
<feature type="region of interest" description="Disordered" evidence="3">
    <location>
        <begin position="1"/>
        <end position="51"/>
    </location>
</feature>
<gene>
    <name evidence="5" type="ORF">MUK42_21702</name>
</gene>
<dbReference type="InterPro" id="IPR000719">
    <property type="entry name" value="Prot_kinase_dom"/>
</dbReference>
<reference evidence="5" key="1">
    <citation type="submission" date="2022-05" db="EMBL/GenBank/DDBJ databases">
        <title>The Musa troglodytarum L. genome provides insights into the mechanism of non-climacteric behaviour and enrichment of carotenoids.</title>
        <authorList>
            <person name="Wang J."/>
        </authorList>
    </citation>
    <scope>NUCLEOTIDE SEQUENCE</scope>
    <source>
        <tissue evidence="5">Leaf</tissue>
    </source>
</reference>
<feature type="compositionally biased region" description="Basic and acidic residues" evidence="3">
    <location>
        <begin position="1"/>
        <end position="10"/>
    </location>
</feature>
<dbReference type="Pfam" id="PF07714">
    <property type="entry name" value="PK_Tyr_Ser-Thr"/>
    <property type="match status" value="1"/>
</dbReference>
<evidence type="ECO:0000256" key="1">
    <source>
        <dbReference type="ARBA" id="ARBA00022741"/>
    </source>
</evidence>
<dbReference type="InterPro" id="IPR001245">
    <property type="entry name" value="Ser-Thr/Tyr_kinase_cat_dom"/>
</dbReference>
<dbReference type="PANTHER" id="PTHR47989">
    <property type="entry name" value="OS01G0750732 PROTEIN"/>
    <property type="match status" value="1"/>
</dbReference>
<dbReference type="AlphaFoldDB" id="A0A9E7GCR9"/>
<evidence type="ECO:0000256" key="2">
    <source>
        <dbReference type="ARBA" id="ARBA00022840"/>
    </source>
</evidence>
<proteinExistence type="predicted"/>
<keyword evidence="6" id="KW-1185">Reference proteome</keyword>
<evidence type="ECO:0000313" key="6">
    <source>
        <dbReference type="Proteomes" id="UP001055439"/>
    </source>
</evidence>
<dbReference type="SUPFAM" id="SSF56112">
    <property type="entry name" value="Protein kinase-like (PK-like)"/>
    <property type="match status" value="1"/>
</dbReference>
<evidence type="ECO:0000313" key="5">
    <source>
        <dbReference type="EMBL" id="URE10202.1"/>
    </source>
</evidence>
<protein>
    <submittedName>
        <fullName evidence="5">STYKc</fullName>
    </submittedName>
</protein>
<feature type="domain" description="Protein kinase" evidence="4">
    <location>
        <begin position="1"/>
        <end position="191"/>
    </location>
</feature>
<sequence>MATGAEELRCRGMATGTTAKERKKKNLLRCRGNDGSGRRSKRAEEEESSSVLRERWQWAPKSCDVEGAMAMGAAAKKTTEEDVEVAPGYLDPEYMVTKMMTDKSDVYSYGVLLLELVVGKQASLNHRNLVQWSQELADSFRLSELVDPAIADAVDLEQLHVVVGIAKLCTQKEAKERPSIKQILRMLRERLDPSYTGFAKAVQGEGCHDDGRLFTEKQQENEFQAPERTTSPSGCDESEWVGLMPLTKALFTIASTLFFCFLTLVQNSEVEAVGITLQDLALQQMRSIQQQKPPHPVSTSSKVESVD</sequence>
<dbReference type="Proteomes" id="UP001055439">
    <property type="component" value="Chromosome 6"/>
</dbReference>
<dbReference type="OrthoDB" id="1112283at2759"/>
<dbReference type="InterPro" id="IPR011009">
    <property type="entry name" value="Kinase-like_dom_sf"/>
</dbReference>
<dbReference type="PROSITE" id="PS50011">
    <property type="entry name" value="PROTEIN_KINASE_DOM"/>
    <property type="match status" value="1"/>
</dbReference>